<evidence type="ECO:0000313" key="4">
    <source>
        <dbReference type="Proteomes" id="UP000055590"/>
    </source>
</evidence>
<dbReference type="STRING" id="1391653.AKJ08_1776"/>
<evidence type="ECO:0008006" key="5">
    <source>
        <dbReference type="Google" id="ProtNLM"/>
    </source>
</evidence>
<feature type="compositionally biased region" description="Low complexity" evidence="1">
    <location>
        <begin position="59"/>
        <end position="73"/>
    </location>
</feature>
<dbReference type="AlphaFoldDB" id="A0A0K1PE37"/>
<dbReference type="EMBL" id="CP012332">
    <property type="protein sequence ID" value="AKU91389.1"/>
    <property type="molecule type" value="Genomic_DNA"/>
</dbReference>
<dbReference type="Pfam" id="PF04964">
    <property type="entry name" value="Flp_Fap"/>
    <property type="match status" value="1"/>
</dbReference>
<accession>A0A0K1PE37</accession>
<dbReference type="InterPro" id="IPR007047">
    <property type="entry name" value="Flp_Fap"/>
</dbReference>
<evidence type="ECO:0000256" key="1">
    <source>
        <dbReference type="SAM" id="MobiDB-lite"/>
    </source>
</evidence>
<name>A0A0K1PE37_9BACT</name>
<protein>
    <recommendedName>
        <fullName evidence="5">Flp pilus assembly protein, pilin Flp</fullName>
    </recommendedName>
</protein>
<feature type="compositionally biased region" description="Basic and acidic residues" evidence="1">
    <location>
        <begin position="75"/>
        <end position="91"/>
    </location>
</feature>
<keyword evidence="4" id="KW-1185">Reference proteome</keyword>
<evidence type="ECO:0000313" key="3">
    <source>
        <dbReference type="EMBL" id="AKU91389.1"/>
    </source>
</evidence>
<feature type="transmembrane region" description="Helical" evidence="2">
    <location>
        <begin position="21"/>
        <end position="43"/>
    </location>
</feature>
<keyword evidence="2" id="KW-0472">Membrane</keyword>
<dbReference type="Proteomes" id="UP000055590">
    <property type="component" value="Chromosome"/>
</dbReference>
<dbReference type="PATRIC" id="fig|1391653.3.peg.1863"/>
<dbReference type="KEGG" id="vin:AKJ08_1776"/>
<dbReference type="RefSeq" id="WP_050725706.1">
    <property type="nucleotide sequence ID" value="NZ_CP012332.1"/>
</dbReference>
<sequence length="91" mass="9803">MKTSGRKQLRRWFRDQRGQGMTEYIVIVALIAVAAIGVVTAFGDNVRALFATSTDALAGKESSSSGAKKASSGVRDSRNLQDFAEHAKKSK</sequence>
<reference evidence="3 4" key="1">
    <citation type="submission" date="2015-08" db="EMBL/GenBank/DDBJ databases">
        <authorList>
            <person name="Babu N.S."/>
            <person name="Beckwith C.J."/>
            <person name="Beseler K.G."/>
            <person name="Brison A."/>
            <person name="Carone J.V."/>
            <person name="Caskin T.P."/>
            <person name="Diamond M."/>
            <person name="Durham M.E."/>
            <person name="Foxe J.M."/>
            <person name="Go M."/>
            <person name="Henderson B.A."/>
            <person name="Jones I.B."/>
            <person name="McGettigan J.A."/>
            <person name="Micheletti S.J."/>
            <person name="Nasrallah M.E."/>
            <person name="Ortiz D."/>
            <person name="Piller C.R."/>
            <person name="Privatt S.R."/>
            <person name="Schneider S.L."/>
            <person name="Sharp S."/>
            <person name="Smith T.C."/>
            <person name="Stanton J.D."/>
            <person name="Ullery H.E."/>
            <person name="Wilson R.J."/>
            <person name="Serrano M.G."/>
            <person name="Buck G."/>
            <person name="Lee V."/>
            <person name="Wang Y."/>
            <person name="Carvalho R."/>
            <person name="Voegtly L."/>
            <person name="Shi R."/>
            <person name="Duckworth R."/>
            <person name="Johnson A."/>
            <person name="Loviza R."/>
            <person name="Walstead R."/>
            <person name="Shah Z."/>
            <person name="Kiflezghi M."/>
            <person name="Wade K."/>
            <person name="Ball S.L."/>
            <person name="Bradley K.W."/>
            <person name="Asai D.J."/>
            <person name="Bowman C.A."/>
            <person name="Russell D.A."/>
            <person name="Pope W.H."/>
            <person name="Jacobs-Sera D."/>
            <person name="Hendrix R.W."/>
            <person name="Hatfull G.F."/>
        </authorList>
    </citation>
    <scope>NUCLEOTIDE SEQUENCE [LARGE SCALE GENOMIC DNA]</scope>
    <source>
        <strain evidence="3 4">DSM 27710</strain>
    </source>
</reference>
<gene>
    <name evidence="3" type="ORF">AKJ08_1776</name>
</gene>
<keyword evidence="2" id="KW-1133">Transmembrane helix</keyword>
<feature type="region of interest" description="Disordered" evidence="1">
    <location>
        <begin position="58"/>
        <end position="91"/>
    </location>
</feature>
<organism evidence="3 4">
    <name type="scientific">Vulgatibacter incomptus</name>
    <dbReference type="NCBI Taxonomy" id="1391653"/>
    <lineage>
        <taxon>Bacteria</taxon>
        <taxon>Pseudomonadati</taxon>
        <taxon>Myxococcota</taxon>
        <taxon>Myxococcia</taxon>
        <taxon>Myxococcales</taxon>
        <taxon>Cystobacterineae</taxon>
        <taxon>Vulgatibacteraceae</taxon>
        <taxon>Vulgatibacter</taxon>
    </lineage>
</organism>
<proteinExistence type="predicted"/>
<evidence type="ECO:0000256" key="2">
    <source>
        <dbReference type="SAM" id="Phobius"/>
    </source>
</evidence>
<keyword evidence="2" id="KW-0812">Transmembrane</keyword>